<keyword evidence="6" id="KW-0812">Transmembrane</keyword>
<dbReference type="SUPFAM" id="SSF103501">
    <property type="entry name" value="Respiratory nitrate reductase 1 gamma chain"/>
    <property type="match status" value="1"/>
</dbReference>
<dbReference type="GO" id="GO:0046872">
    <property type="term" value="F:metal ion binding"/>
    <property type="evidence" value="ECO:0007669"/>
    <property type="project" value="UniProtKB-KW"/>
</dbReference>
<dbReference type="InterPro" id="IPR036197">
    <property type="entry name" value="NarG-like_sf"/>
</dbReference>
<dbReference type="InterPro" id="IPR017896">
    <property type="entry name" value="4Fe4S_Fe-S-bd"/>
</dbReference>
<keyword evidence="5" id="KW-0411">Iron-sulfur</keyword>
<dbReference type="Gene3D" id="1.20.950.20">
    <property type="entry name" value="Transmembrane di-heme cytochromes, Chain C"/>
    <property type="match status" value="1"/>
</dbReference>
<dbReference type="PANTHER" id="PTHR43255">
    <property type="entry name" value="IRON-SULFUR-BINDING OXIDOREDUCTASE FADF-RELATED-RELATED"/>
    <property type="match status" value="1"/>
</dbReference>
<evidence type="ECO:0000313" key="8">
    <source>
        <dbReference type="EMBL" id="CAB5024059.1"/>
    </source>
</evidence>
<dbReference type="SUPFAM" id="SSF46548">
    <property type="entry name" value="alpha-helical ferredoxin"/>
    <property type="match status" value="1"/>
</dbReference>
<keyword evidence="6" id="KW-1133">Transmembrane helix</keyword>
<dbReference type="PROSITE" id="PS00198">
    <property type="entry name" value="4FE4S_FER_1"/>
    <property type="match status" value="1"/>
</dbReference>
<dbReference type="GO" id="GO:0016491">
    <property type="term" value="F:oxidoreductase activity"/>
    <property type="evidence" value="ECO:0007669"/>
    <property type="project" value="UniProtKB-KW"/>
</dbReference>
<feature type="domain" description="4Fe-4S ferredoxin-type" evidence="7">
    <location>
        <begin position="337"/>
        <end position="369"/>
    </location>
</feature>
<keyword evidence="4" id="KW-0408">Iron</keyword>
<feature type="transmembrane region" description="Helical" evidence="6">
    <location>
        <begin position="20"/>
        <end position="42"/>
    </location>
</feature>
<feature type="transmembrane region" description="Helical" evidence="6">
    <location>
        <begin position="119"/>
        <end position="140"/>
    </location>
</feature>
<feature type="transmembrane region" description="Helical" evidence="6">
    <location>
        <begin position="229"/>
        <end position="247"/>
    </location>
</feature>
<dbReference type="InterPro" id="IPR009051">
    <property type="entry name" value="Helical_ferredxn"/>
</dbReference>
<dbReference type="GO" id="GO:0051539">
    <property type="term" value="F:4 iron, 4 sulfur cluster binding"/>
    <property type="evidence" value="ECO:0007669"/>
    <property type="project" value="UniProtKB-KW"/>
</dbReference>
<protein>
    <submittedName>
        <fullName evidence="8">Unannotated protein</fullName>
    </submittedName>
</protein>
<evidence type="ECO:0000256" key="6">
    <source>
        <dbReference type="SAM" id="Phobius"/>
    </source>
</evidence>
<accession>A0A6J7R5P9</accession>
<feature type="transmembrane region" description="Helical" evidence="6">
    <location>
        <begin position="75"/>
        <end position="99"/>
    </location>
</feature>
<sequence>MNQATPTRTLFQSMAGWEVGLFYAISLVSVAVFLWGAYRLFARYQFNVRGLRRLHVGRMLRVVLTHSWIGRRSGVVGLAHAGVFYGFLVLFLGTSILTVDEHVAQPMGWSFWHDGFYRGYSLFLDLFGFAMLIGLAVLGVRRFRGGIRLDYTRVDGREESTARTRYSADDWVFLWSLMIIGATGFLLEALRIAIDRPSFEVWSPIGFSAGTAIQALGIQGVVADVLRHGAWWVHALAAFAFIAAIPWTKAMHMLTGPAGVAARDKDVSRRLPDEPESGYASLSDLTATHRLDLDACAKCGRCHEVCPARASGMPLSPRDLVLDLREAQSAGVSGALSPDLVAPEALWSCMQCNACVDVCPVGVEHVPIINALRRALVETGDVDPSLQSVFQMVQNTGNSFGHSARKRTRWIKELDIELPDARATPVDILWYLGDFASLDARNQLNSQALARLLHRAGVDVGVLYEGERTAGNDIRRAGEEGLFRSLVADNIATLGECDYSRILTSDPHTYNTLRNEYPRLGASWAPEQVVHHSVLLVDLLRAGRLTVTKPLGGRGTYHDPCTLGRLNGIFDQPRELIERLGVELVEMPRNRSNSFCCGAGGGRIWMADTAAPGSARPSDQRISEAGEIPGLEYFIVACPKDVVMYDDAIRTSGREDITLKEISQLTLDACDV</sequence>
<reference evidence="8" key="1">
    <citation type="submission" date="2020-05" db="EMBL/GenBank/DDBJ databases">
        <authorList>
            <person name="Chiriac C."/>
            <person name="Salcher M."/>
            <person name="Ghai R."/>
            <person name="Kavagutti S V."/>
        </authorList>
    </citation>
    <scope>NUCLEOTIDE SEQUENCE</scope>
</reference>
<dbReference type="InterPro" id="IPR004017">
    <property type="entry name" value="Cys_rich_dom"/>
</dbReference>
<feature type="domain" description="4Fe-4S ferredoxin-type" evidence="7">
    <location>
        <begin position="287"/>
        <end position="316"/>
    </location>
</feature>
<keyword evidence="6" id="KW-0472">Membrane</keyword>
<gene>
    <name evidence="8" type="ORF">UFOPK4150_00418</name>
</gene>
<dbReference type="Pfam" id="PF13183">
    <property type="entry name" value="Fer4_8"/>
    <property type="match status" value="1"/>
</dbReference>
<dbReference type="Pfam" id="PF02754">
    <property type="entry name" value="CCG"/>
    <property type="match status" value="2"/>
</dbReference>
<evidence type="ECO:0000256" key="5">
    <source>
        <dbReference type="ARBA" id="ARBA00023014"/>
    </source>
</evidence>
<dbReference type="PANTHER" id="PTHR43255:SF1">
    <property type="entry name" value="IRON-SULFUR-BINDING OXIDOREDUCTASE FADF-RELATED"/>
    <property type="match status" value="1"/>
</dbReference>
<evidence type="ECO:0000256" key="2">
    <source>
        <dbReference type="ARBA" id="ARBA00022723"/>
    </source>
</evidence>
<dbReference type="AlphaFoldDB" id="A0A6J7R5P9"/>
<evidence type="ECO:0000259" key="7">
    <source>
        <dbReference type="PROSITE" id="PS51379"/>
    </source>
</evidence>
<dbReference type="Gene3D" id="1.10.1060.10">
    <property type="entry name" value="Alpha-helical ferredoxin"/>
    <property type="match status" value="1"/>
</dbReference>
<keyword evidence="2" id="KW-0479">Metal-binding</keyword>
<evidence type="ECO:0000256" key="4">
    <source>
        <dbReference type="ARBA" id="ARBA00023004"/>
    </source>
</evidence>
<dbReference type="InterPro" id="IPR017900">
    <property type="entry name" value="4Fe4S_Fe_S_CS"/>
</dbReference>
<dbReference type="EMBL" id="CAFBPU010000006">
    <property type="protein sequence ID" value="CAB5024059.1"/>
    <property type="molecule type" value="Genomic_DNA"/>
</dbReference>
<proteinExistence type="predicted"/>
<dbReference type="PROSITE" id="PS51379">
    <property type="entry name" value="4FE4S_FER_2"/>
    <property type="match status" value="2"/>
</dbReference>
<keyword evidence="3" id="KW-0560">Oxidoreductase</keyword>
<keyword evidence="1" id="KW-0004">4Fe-4S</keyword>
<organism evidence="8">
    <name type="scientific">freshwater metagenome</name>
    <dbReference type="NCBI Taxonomy" id="449393"/>
    <lineage>
        <taxon>unclassified sequences</taxon>
        <taxon>metagenomes</taxon>
        <taxon>ecological metagenomes</taxon>
    </lineage>
</organism>
<evidence type="ECO:0000256" key="1">
    <source>
        <dbReference type="ARBA" id="ARBA00022485"/>
    </source>
</evidence>
<dbReference type="GO" id="GO:0005886">
    <property type="term" value="C:plasma membrane"/>
    <property type="evidence" value="ECO:0007669"/>
    <property type="project" value="TreeGrafter"/>
</dbReference>
<evidence type="ECO:0000256" key="3">
    <source>
        <dbReference type="ARBA" id="ARBA00023002"/>
    </source>
</evidence>
<dbReference type="InterPro" id="IPR051460">
    <property type="entry name" value="HdrC_iron-sulfur_subunit"/>
</dbReference>
<name>A0A6J7R5P9_9ZZZZ</name>
<feature type="transmembrane region" description="Helical" evidence="6">
    <location>
        <begin position="172"/>
        <end position="194"/>
    </location>
</feature>